<accession>A0A814MUQ2</accession>
<dbReference type="EMBL" id="CAJNOQ010005045">
    <property type="protein sequence ID" value="CAF1084007.1"/>
    <property type="molecule type" value="Genomic_DNA"/>
</dbReference>
<dbReference type="OrthoDB" id="119028at2759"/>
<keyword evidence="3" id="KW-1185">Reference proteome</keyword>
<evidence type="ECO:0008006" key="4">
    <source>
        <dbReference type="Google" id="ProtNLM"/>
    </source>
</evidence>
<name>A0A814MUQ2_9BILA</name>
<dbReference type="Proteomes" id="UP000663829">
    <property type="component" value="Unassembled WGS sequence"/>
</dbReference>
<evidence type="ECO:0000313" key="2">
    <source>
        <dbReference type="EMBL" id="CAF3849645.1"/>
    </source>
</evidence>
<dbReference type="AlphaFoldDB" id="A0A814MUQ2"/>
<organism evidence="1 3">
    <name type="scientific">Didymodactylos carnosus</name>
    <dbReference type="NCBI Taxonomy" id="1234261"/>
    <lineage>
        <taxon>Eukaryota</taxon>
        <taxon>Metazoa</taxon>
        <taxon>Spiralia</taxon>
        <taxon>Gnathifera</taxon>
        <taxon>Rotifera</taxon>
        <taxon>Eurotatoria</taxon>
        <taxon>Bdelloidea</taxon>
        <taxon>Philodinida</taxon>
        <taxon>Philodinidae</taxon>
        <taxon>Didymodactylos</taxon>
    </lineage>
</organism>
<proteinExistence type="predicted"/>
<evidence type="ECO:0000313" key="3">
    <source>
        <dbReference type="Proteomes" id="UP000663829"/>
    </source>
</evidence>
<sequence length="85" mass="9713">MFVFRNLQEGIQKFNLEKINPDVLIANGADSIRNAFQDVLGETSTVMCWGHMRRNVVKKIESMVDKSEQEDLVNDIETLQVAQSE</sequence>
<evidence type="ECO:0000313" key="1">
    <source>
        <dbReference type="EMBL" id="CAF1084007.1"/>
    </source>
</evidence>
<protein>
    <recommendedName>
        <fullName evidence="4">Transposase</fullName>
    </recommendedName>
</protein>
<gene>
    <name evidence="1" type="ORF">GPM918_LOCUS17912</name>
    <name evidence="2" type="ORF">SRO942_LOCUS17909</name>
</gene>
<comment type="caution">
    <text evidence="1">The sequence shown here is derived from an EMBL/GenBank/DDBJ whole genome shotgun (WGS) entry which is preliminary data.</text>
</comment>
<dbReference type="EMBL" id="CAJOBC010005045">
    <property type="protein sequence ID" value="CAF3849645.1"/>
    <property type="molecule type" value="Genomic_DNA"/>
</dbReference>
<reference evidence="1" key="1">
    <citation type="submission" date="2021-02" db="EMBL/GenBank/DDBJ databases">
        <authorList>
            <person name="Nowell W R."/>
        </authorList>
    </citation>
    <scope>NUCLEOTIDE SEQUENCE</scope>
</reference>
<dbReference type="Proteomes" id="UP000681722">
    <property type="component" value="Unassembled WGS sequence"/>
</dbReference>